<protein>
    <submittedName>
        <fullName evidence="5">Zn(2)-C6 fungal-type DNA-binding domain-containing protein</fullName>
    </submittedName>
</protein>
<dbReference type="GO" id="GO:0003677">
    <property type="term" value="F:DNA binding"/>
    <property type="evidence" value="ECO:0007669"/>
    <property type="project" value="UniProtKB-KW"/>
</dbReference>
<sequence>MQDRNRNPAMGQPRDGAQLRPLLPAVPHNSPPTTSLPPQSDSPIPKRVKVSIACEACRKSKVKCVYAEPLKAAHKRNLEDLASSSAVLDLFQAIQNRSEEEATDIFRRIRAGADPESIMRQVKEGDLLLQMRLVPEVRRRYDFPYAVQMPSHLQSLPNPYLQSLIYEWTSKDSPGGTISTRQTVGRPQYLKPYQAATLVDTRIEQVVPSKWTSVSTDDPMMRDILRAYFQYEYIFFSFFHIDCFLDDMLAGEGQSCSSLLVNAILATGCHCLHLIKDRAENWSPRTLSYKFLVEAKRLWELDTSKRGKLAKCQAGMVMNLLYNVSGLDKIGNSTYLPQAAALAEKLGIYETSTHIEDAKLRLSREFTGWCFHWWQRRDPQIPAQGPELTCYAIISFVNYSFRTPVYFTEPPKIPLPDANQHPEWYGEIWVKYPQSPHLVPLMHAQLQRARFEFGVLVNMVSRRLFNPINGAVEEDRDSVILDIIARLKSWYAALPPSMAPQNIAFPSQLKQHLHYHNIVVEMCRGLSGEALSGSKSEALLQESEAYYETLLRLYYLRHSFEGADMMLTHLLTIFAMLNANKLEASISVNTRQSNTETVEDDTTETSEEIIHATRSSVVLAGKGLCDQGRNYYLPQTLFRVILSQLQSDDAKLVCRYAEVAEEDDAARRLRATLTKSLYPVNTTDFASKKSRVGTLVGEYAKMSLESDSELSTIE</sequence>
<dbReference type="CDD" id="cd12148">
    <property type="entry name" value="fungal_TF_MHR"/>
    <property type="match status" value="1"/>
</dbReference>
<evidence type="ECO:0000313" key="5">
    <source>
        <dbReference type="EMBL" id="KAF5723110.1"/>
    </source>
</evidence>
<keyword evidence="2" id="KW-0539">Nucleus</keyword>
<dbReference type="InterPro" id="IPR007219">
    <property type="entry name" value="XnlR_reg_dom"/>
</dbReference>
<dbReference type="SUPFAM" id="SSF57701">
    <property type="entry name" value="Zn2/Cys6 DNA-binding domain"/>
    <property type="match status" value="1"/>
</dbReference>
<proteinExistence type="predicted"/>
<dbReference type="Pfam" id="PF04082">
    <property type="entry name" value="Fungal_trans"/>
    <property type="match status" value="1"/>
</dbReference>
<evidence type="ECO:0000256" key="1">
    <source>
        <dbReference type="ARBA" id="ARBA00022723"/>
    </source>
</evidence>
<dbReference type="OrthoDB" id="426882at2759"/>
<evidence type="ECO:0000313" key="6">
    <source>
        <dbReference type="Proteomes" id="UP000544331"/>
    </source>
</evidence>
<evidence type="ECO:0000256" key="3">
    <source>
        <dbReference type="SAM" id="MobiDB-lite"/>
    </source>
</evidence>
<organism evidence="5 6">
    <name type="scientific">Fusarium mundagurra</name>
    <dbReference type="NCBI Taxonomy" id="1567541"/>
    <lineage>
        <taxon>Eukaryota</taxon>
        <taxon>Fungi</taxon>
        <taxon>Dikarya</taxon>
        <taxon>Ascomycota</taxon>
        <taxon>Pezizomycotina</taxon>
        <taxon>Sordariomycetes</taxon>
        <taxon>Hypocreomycetidae</taxon>
        <taxon>Hypocreales</taxon>
        <taxon>Nectriaceae</taxon>
        <taxon>Fusarium</taxon>
        <taxon>Fusarium fujikuroi species complex</taxon>
    </lineage>
</organism>
<dbReference type="EMBL" id="JAAOAN010000076">
    <property type="protein sequence ID" value="KAF5723110.1"/>
    <property type="molecule type" value="Genomic_DNA"/>
</dbReference>
<dbReference type="PANTHER" id="PTHR47256:SF1">
    <property type="entry name" value="ZN(II)2CYS6 TRANSCRIPTION FACTOR (EUROFUNG)"/>
    <property type="match status" value="1"/>
</dbReference>
<gene>
    <name evidence="5" type="ORF">FMUND_2152</name>
</gene>
<dbReference type="AlphaFoldDB" id="A0A8H5Z1L8"/>
<feature type="compositionally biased region" description="Polar residues" evidence="3">
    <location>
        <begin position="31"/>
        <end position="42"/>
    </location>
</feature>
<dbReference type="GO" id="GO:0008270">
    <property type="term" value="F:zinc ion binding"/>
    <property type="evidence" value="ECO:0007669"/>
    <property type="project" value="InterPro"/>
</dbReference>
<feature type="domain" description="Xylanolytic transcriptional activator regulatory" evidence="4">
    <location>
        <begin position="225"/>
        <end position="356"/>
    </location>
</feature>
<name>A0A8H5Z1L8_9HYPO</name>
<evidence type="ECO:0000256" key="2">
    <source>
        <dbReference type="ARBA" id="ARBA00023242"/>
    </source>
</evidence>
<dbReference type="CDD" id="cd00067">
    <property type="entry name" value="GAL4"/>
    <property type="match status" value="1"/>
</dbReference>
<dbReference type="PANTHER" id="PTHR47256">
    <property type="entry name" value="ZN(II)2CYS6 TRANSCRIPTION FACTOR (EUROFUNG)-RELATED"/>
    <property type="match status" value="1"/>
</dbReference>
<comment type="caution">
    <text evidence="5">The sequence shown here is derived from an EMBL/GenBank/DDBJ whole genome shotgun (WGS) entry which is preliminary data.</text>
</comment>
<accession>A0A8H5Z1L8</accession>
<keyword evidence="6" id="KW-1185">Reference proteome</keyword>
<dbReference type="InterPro" id="IPR036864">
    <property type="entry name" value="Zn2-C6_fun-type_DNA-bd_sf"/>
</dbReference>
<dbReference type="InterPro" id="IPR053187">
    <property type="entry name" value="Notoamide_regulator"/>
</dbReference>
<evidence type="ECO:0000259" key="4">
    <source>
        <dbReference type="Pfam" id="PF04082"/>
    </source>
</evidence>
<keyword evidence="1" id="KW-0479">Metal-binding</keyword>
<dbReference type="GO" id="GO:0006351">
    <property type="term" value="P:DNA-templated transcription"/>
    <property type="evidence" value="ECO:0007669"/>
    <property type="project" value="InterPro"/>
</dbReference>
<dbReference type="InterPro" id="IPR001138">
    <property type="entry name" value="Zn2Cys6_DnaBD"/>
</dbReference>
<dbReference type="Proteomes" id="UP000544331">
    <property type="component" value="Unassembled WGS sequence"/>
</dbReference>
<feature type="region of interest" description="Disordered" evidence="3">
    <location>
        <begin position="1"/>
        <end position="45"/>
    </location>
</feature>
<reference evidence="5 6" key="1">
    <citation type="submission" date="2020-05" db="EMBL/GenBank/DDBJ databases">
        <title>Identification and distribution of gene clusters putatively required for synthesis of sphingolipid metabolism inhibitors in phylogenetically diverse species of the filamentous fungus Fusarium.</title>
        <authorList>
            <person name="Kim H.-S."/>
            <person name="Busman M."/>
            <person name="Brown D.W."/>
            <person name="Divon H."/>
            <person name="Uhlig S."/>
            <person name="Proctor R.H."/>
        </authorList>
    </citation>
    <scope>NUCLEOTIDE SEQUENCE [LARGE SCALE GENOMIC DNA]</scope>
    <source>
        <strain evidence="5 6">NRRL 66235</strain>
    </source>
</reference>
<dbReference type="GO" id="GO:0000981">
    <property type="term" value="F:DNA-binding transcription factor activity, RNA polymerase II-specific"/>
    <property type="evidence" value="ECO:0007669"/>
    <property type="project" value="InterPro"/>
</dbReference>
<keyword evidence="5" id="KW-0238">DNA-binding</keyword>